<evidence type="ECO:0000256" key="4">
    <source>
        <dbReference type="ARBA" id="ARBA00022692"/>
    </source>
</evidence>
<dbReference type="InterPro" id="IPR050051">
    <property type="entry name" value="EccE_dom"/>
</dbReference>
<evidence type="ECO:0000256" key="3">
    <source>
        <dbReference type="ARBA" id="ARBA00022475"/>
    </source>
</evidence>
<geneLocation type="plasmid" evidence="9 10">
    <name>pJCM15296</name>
</geneLocation>
<keyword evidence="6 7" id="KW-0472">Membrane</keyword>
<evidence type="ECO:0000313" key="10">
    <source>
        <dbReference type="Proteomes" id="UP000465609"/>
    </source>
</evidence>
<name>A0ABM7IN65_9MYCO</name>
<keyword evidence="5 7" id="KW-1133">Transmembrane helix</keyword>
<gene>
    <name evidence="9" type="ORF">MAUB_64510</name>
</gene>
<dbReference type="NCBIfam" id="TIGR03923">
    <property type="entry name" value="T7SS_EccE"/>
    <property type="match status" value="1"/>
</dbReference>
<evidence type="ECO:0000256" key="7">
    <source>
        <dbReference type="SAM" id="Phobius"/>
    </source>
</evidence>
<comment type="subcellular location">
    <subcellularLocation>
        <location evidence="1">Cell membrane</location>
    </subcellularLocation>
</comment>
<sequence length="518" mass="56254">MKQRPVDVRLDSRTVIAAEIVTGVLALGLAAVHTPWVVALPVGALVALLTVVLTYAGAPLWKWVARGWGWVRHRDREPELPEPFDVTVDDATAGVVVDGNTVCLMIAVWGRKHIPTLIGPQGAETPNTLPLTVIAETMRVQGLRVDVDVIAEGQRTSRDNYSDLYQVNIGGKAAVGQRTTTLLVRFDSHAADTVGAVTYRRDNVDAAAAAAQRITRALNQANCRAKLLTAREYTKAMVAGLGGDTGTTTYRDNWSHLHRGGRGYVTSYFFSAEDLTAEMIDDVWSYPTDHTALVLSLRTDATGPVRMSGLVRLTTVQPLQTPPAAVLNRCTGRQWDALVTALPSASSMGGLPRIPVTEELNAAVSVGASGVMIGKWRDQLLLMPMSDPASTTTVALRTDDDRAVRKLIRRAATNGYAVAVYDPVGRWSMAAGSPRIWFSPDPAAMPPFAATMVVHSGQRPPQLTARTSVAVNPPYALDDADVQDIVIEQQRDVITLRTSRFRTQISDVTFRNEETYLR</sequence>
<evidence type="ECO:0000256" key="2">
    <source>
        <dbReference type="ARBA" id="ARBA00007759"/>
    </source>
</evidence>
<dbReference type="Pfam" id="PF11203">
    <property type="entry name" value="EccE"/>
    <property type="match status" value="1"/>
</dbReference>
<proteinExistence type="inferred from homology"/>
<evidence type="ECO:0000313" key="9">
    <source>
        <dbReference type="EMBL" id="BBX88250.1"/>
    </source>
</evidence>
<evidence type="ECO:0000256" key="5">
    <source>
        <dbReference type="ARBA" id="ARBA00022989"/>
    </source>
</evidence>
<comment type="similarity">
    <text evidence="2">Belongs to the EccE family.</text>
</comment>
<keyword evidence="10" id="KW-1185">Reference proteome</keyword>
<protein>
    <recommendedName>
        <fullName evidence="8">Type VII secretion system protein EccE domain-containing protein</fullName>
    </recommendedName>
</protein>
<evidence type="ECO:0000259" key="8">
    <source>
        <dbReference type="Pfam" id="PF11203"/>
    </source>
</evidence>
<feature type="transmembrane region" description="Helical" evidence="7">
    <location>
        <begin position="12"/>
        <end position="32"/>
    </location>
</feature>
<dbReference type="InterPro" id="IPR021368">
    <property type="entry name" value="T7SS_EccE"/>
</dbReference>
<evidence type="ECO:0000256" key="6">
    <source>
        <dbReference type="ARBA" id="ARBA00023136"/>
    </source>
</evidence>
<accession>A0ABM7IN65</accession>
<dbReference type="RefSeq" id="WP_163912273.1">
    <property type="nucleotide sequence ID" value="NZ_AP022578.1"/>
</dbReference>
<dbReference type="EMBL" id="AP022578">
    <property type="protein sequence ID" value="BBX88250.1"/>
    <property type="molecule type" value="Genomic_DNA"/>
</dbReference>
<feature type="domain" description="Type VII secretion system protein EccE" evidence="8">
    <location>
        <begin position="174"/>
        <end position="268"/>
    </location>
</feature>
<keyword evidence="9" id="KW-0614">Plasmid</keyword>
<evidence type="ECO:0000256" key="1">
    <source>
        <dbReference type="ARBA" id="ARBA00004236"/>
    </source>
</evidence>
<keyword evidence="4 7" id="KW-0812">Transmembrane</keyword>
<reference evidence="9 10" key="1">
    <citation type="journal article" date="2019" name="Emerg. Microbes Infect.">
        <title>Comprehensive subspecies identification of 175 nontuberculous mycobacteria species based on 7547 genomic profiles.</title>
        <authorList>
            <person name="Matsumoto Y."/>
            <person name="Kinjo T."/>
            <person name="Motooka D."/>
            <person name="Nabeya D."/>
            <person name="Jung N."/>
            <person name="Uechi K."/>
            <person name="Horii T."/>
            <person name="Iida T."/>
            <person name="Fujita J."/>
            <person name="Nakamura S."/>
        </authorList>
    </citation>
    <scope>NUCLEOTIDE SEQUENCE [LARGE SCALE GENOMIC DNA]</scope>
    <source>
        <strain evidence="9 10">JCM 15296</strain>
        <plasmid evidence="9">pJCM15296</plasmid>
    </source>
</reference>
<dbReference type="Proteomes" id="UP000465609">
    <property type="component" value="Plasmid pJCM15296"/>
</dbReference>
<keyword evidence="3" id="KW-1003">Cell membrane</keyword>
<feature type="transmembrane region" description="Helical" evidence="7">
    <location>
        <begin position="38"/>
        <end position="58"/>
    </location>
</feature>
<organism evidence="9 10">
    <name type="scientific">Mycolicibacterium aubagnense</name>
    <dbReference type="NCBI Taxonomy" id="319707"/>
    <lineage>
        <taxon>Bacteria</taxon>
        <taxon>Bacillati</taxon>
        <taxon>Actinomycetota</taxon>
        <taxon>Actinomycetes</taxon>
        <taxon>Mycobacteriales</taxon>
        <taxon>Mycobacteriaceae</taxon>
        <taxon>Mycolicibacterium</taxon>
    </lineage>
</organism>